<sequence length="94" mass="10346">MLVKSGISFTSPAGARKNLSYDIPGWDFDEVRKRGRALSDDALNSIEIEGASDDERKIFYTAMYHAMIDPRIIADVDGNYTGADGKIHTADGYT</sequence>
<dbReference type="Pfam" id="PF07971">
    <property type="entry name" value="Glyco_hydro_92"/>
    <property type="match status" value="1"/>
</dbReference>
<evidence type="ECO:0000259" key="1">
    <source>
        <dbReference type="Pfam" id="PF07971"/>
    </source>
</evidence>
<accession>A0A9X0QHS7</accession>
<comment type="caution">
    <text evidence="2">The sequence shown here is derived from an EMBL/GenBank/DDBJ whole genome shotgun (WGS) entry which is preliminary data.</text>
</comment>
<dbReference type="GO" id="GO:0000224">
    <property type="term" value="F:peptide-N4-(N-acetyl-beta-glucosaminyl)asparagine amidase activity"/>
    <property type="evidence" value="ECO:0007669"/>
    <property type="project" value="TreeGrafter"/>
</dbReference>
<dbReference type="InterPro" id="IPR014718">
    <property type="entry name" value="GH-type_carb-bd"/>
</dbReference>
<evidence type="ECO:0000313" key="3">
    <source>
        <dbReference type="Proteomes" id="UP000535182"/>
    </source>
</evidence>
<reference evidence="2 3" key="1">
    <citation type="submission" date="2020-08" db="EMBL/GenBank/DDBJ databases">
        <title>Genomic Encyclopedia of Type Strains, Phase IV (KMG-V): Genome sequencing to study the core and pangenomes of soil and plant-associated prokaryotes.</title>
        <authorList>
            <person name="Whitman W."/>
        </authorList>
    </citation>
    <scope>NUCLEOTIDE SEQUENCE [LARGE SCALE GENOMIC DNA]</scope>
    <source>
        <strain evidence="2 3">X5P2</strain>
    </source>
</reference>
<keyword evidence="3" id="KW-1185">Reference proteome</keyword>
<dbReference type="AlphaFoldDB" id="A0A9X0QHS7"/>
<name>A0A9X0QHS7_9BACT</name>
<dbReference type="InterPro" id="IPR012939">
    <property type="entry name" value="Glyco_hydro_92"/>
</dbReference>
<dbReference type="GO" id="GO:0006516">
    <property type="term" value="P:glycoprotein catabolic process"/>
    <property type="evidence" value="ECO:0007669"/>
    <property type="project" value="TreeGrafter"/>
</dbReference>
<dbReference type="GO" id="GO:0030246">
    <property type="term" value="F:carbohydrate binding"/>
    <property type="evidence" value="ECO:0007669"/>
    <property type="project" value="InterPro"/>
</dbReference>
<dbReference type="Gene3D" id="2.70.98.10">
    <property type="match status" value="1"/>
</dbReference>
<organism evidence="2 3">
    <name type="scientific">Tunturiibacter gelidiferens</name>
    <dbReference type="NCBI Taxonomy" id="3069689"/>
    <lineage>
        <taxon>Bacteria</taxon>
        <taxon>Pseudomonadati</taxon>
        <taxon>Acidobacteriota</taxon>
        <taxon>Terriglobia</taxon>
        <taxon>Terriglobales</taxon>
        <taxon>Acidobacteriaceae</taxon>
        <taxon>Tunturiibacter</taxon>
    </lineage>
</organism>
<gene>
    <name evidence="2" type="ORF">HDF14_004343</name>
</gene>
<dbReference type="InterPro" id="IPR050883">
    <property type="entry name" value="PNGase"/>
</dbReference>
<dbReference type="EMBL" id="JACHEB010000011">
    <property type="protein sequence ID" value="MBB5330707.1"/>
    <property type="molecule type" value="Genomic_DNA"/>
</dbReference>
<evidence type="ECO:0000313" key="2">
    <source>
        <dbReference type="EMBL" id="MBB5330707.1"/>
    </source>
</evidence>
<dbReference type="GO" id="GO:0005829">
    <property type="term" value="C:cytosol"/>
    <property type="evidence" value="ECO:0007669"/>
    <property type="project" value="TreeGrafter"/>
</dbReference>
<dbReference type="Gene3D" id="3.30.2080.10">
    <property type="entry name" value="GH92 mannosidase domain"/>
    <property type="match status" value="1"/>
</dbReference>
<dbReference type="PANTHER" id="PTHR12143:SF39">
    <property type="entry name" value="SECRETED PROTEIN"/>
    <property type="match status" value="1"/>
</dbReference>
<proteinExistence type="predicted"/>
<protein>
    <submittedName>
        <fullName evidence="2">Alpha-1,2-mannosidase</fullName>
    </submittedName>
</protein>
<dbReference type="Proteomes" id="UP000535182">
    <property type="component" value="Unassembled WGS sequence"/>
</dbReference>
<feature type="domain" description="Glycosyl hydrolase family 92" evidence="1">
    <location>
        <begin position="14"/>
        <end position="90"/>
    </location>
</feature>
<dbReference type="PANTHER" id="PTHR12143">
    <property type="entry name" value="PEPTIDE N-GLYCANASE PNGASE -RELATED"/>
    <property type="match status" value="1"/>
</dbReference>